<dbReference type="GO" id="GO:0016740">
    <property type="term" value="F:transferase activity"/>
    <property type="evidence" value="ECO:0007669"/>
    <property type="project" value="UniProtKB-KW"/>
</dbReference>
<dbReference type="SUPFAM" id="SSF49785">
    <property type="entry name" value="Galactose-binding domain-like"/>
    <property type="match status" value="1"/>
</dbReference>
<dbReference type="PANTHER" id="PTHR36848">
    <property type="entry name" value="DNA-BINDING PROTEIN (PUTATIVE SECRETED PROTEIN)-RELATED"/>
    <property type="match status" value="1"/>
</dbReference>
<dbReference type="Gene3D" id="2.60.120.260">
    <property type="entry name" value="Galactose-binding domain-like"/>
    <property type="match status" value="1"/>
</dbReference>
<dbReference type="InterPro" id="IPR053161">
    <property type="entry name" value="Ulvan_degrading_GH"/>
</dbReference>
<dbReference type="InterPro" id="IPR008979">
    <property type="entry name" value="Galactose-bd-like_sf"/>
</dbReference>
<dbReference type="AlphaFoldDB" id="A0A1B2DDF3"/>
<dbReference type="RefSeq" id="WP_099517128.1">
    <property type="nucleotide sequence ID" value="NZ_CP016808.1"/>
</dbReference>
<reference evidence="1" key="1">
    <citation type="submission" date="2016-08" db="EMBL/GenBank/DDBJ databases">
        <title>Complete Genome Seqeunce of Paenibacillus sp. BIHB 4019 from tea rhizoplane.</title>
        <authorList>
            <person name="Thakur R."/>
            <person name="Swarnkar M.K."/>
            <person name="Gulati A."/>
        </authorList>
    </citation>
    <scope>NUCLEOTIDE SEQUENCE [LARGE SCALE GENOMIC DNA]</scope>
    <source>
        <strain evidence="1">BIHB4019</strain>
    </source>
</reference>
<name>A0A1B2DDF3_9BACL</name>
<proteinExistence type="predicted"/>
<dbReference type="EMBL" id="CP016808">
    <property type="protein sequence ID" value="ANY65741.1"/>
    <property type="molecule type" value="Genomic_DNA"/>
</dbReference>
<evidence type="ECO:0000313" key="1">
    <source>
        <dbReference type="EMBL" id="ANY65741.1"/>
    </source>
</evidence>
<gene>
    <name evidence="1" type="ORF">BBD42_04125</name>
</gene>
<accession>A0A1B2DDF3</accession>
<keyword evidence="1" id="KW-0808">Transferase</keyword>
<dbReference type="PANTHER" id="PTHR36848:SF2">
    <property type="entry name" value="SECRETED PROTEIN"/>
    <property type="match status" value="1"/>
</dbReference>
<organism evidence="1">
    <name type="scientific">Paenibacillus sp. BIHB 4019</name>
    <dbReference type="NCBI Taxonomy" id="1870819"/>
    <lineage>
        <taxon>Bacteria</taxon>
        <taxon>Bacillati</taxon>
        <taxon>Bacillota</taxon>
        <taxon>Bacilli</taxon>
        <taxon>Bacillales</taxon>
        <taxon>Paenibacillaceae</taxon>
        <taxon>Paenibacillus</taxon>
    </lineage>
</organism>
<dbReference type="Pfam" id="PF17132">
    <property type="entry name" value="Glyco_hydro_106"/>
    <property type="match status" value="1"/>
</dbReference>
<protein>
    <submittedName>
        <fullName evidence="1">Glycosyl transferase family 2</fullName>
    </submittedName>
</protein>
<sequence length="879" mass="98519">MAERLRRVLAGEEENYIMPLLWQRGEEEGQIREEMERIYASGIKAVIVESRPHPDMLGPGWWRDIDIIMDEARSRGMKVWFFDDDHFPTGHAAGKLKEAPAELRRTYVAERHIDAVGPAPQASFLLNTLLQPADKLVAVAAVKRERKQDINAAEQLSEFIELTSSVQNNVLYWNIPEGFWRIFVLIETAEGAEEAKRNYINPIVPESTQVLIDAIYEGYYERYRDDFGQTLAGFFSDEPGFYNDKTTFDFNSRLGKKGIVLPWRHDMLELLSAEFGQPVAALLPLLWYEGGEQTEALRYTFMNTVSKLYAEHFSGKLGDWCRERGVEYIGHIIEDNNVHARLGCGPGHFFRSMWGQDMAGIDVVLHQIMPGFDEVPFTWIAGETDSEFFHYALAKLGSSLAHIDPKKKGRAMCEVFGAYGWSEGLKLMKWLTDHMLVRGINYFVPHAFSQKQFPDADCPPHLYARGENPQYRYYRQLNDYTNRISHLLNGGRHYATAAVLYHADAEWSGAEAMLIQKPIKALMQAQIDCDVIPFDVLAAGAHAVKGGELLVGNEAYQCLIVPYAEALPALLVEQLAALAEAGLKVLFVEGLPARTIEGGGEAAELKRLKALEHAAIVPLADLAATLRHEGLYDIETADAAPYLRYYHYGHQDSDVYFFFNEHPYEVVDTVVSFQTSARMMVYNAFDNQLSDANVEHIAGVNRLRIRLSAYETLIVLSGEELPQATVQALPNYTACVPVELSGEWTVSTSGSLQYPVFESYGKLSELENINGPHLLPDFTGTIRYELAFDWDGEGEPLYLDLGAAFETAEATVNGVKLGTAIAPPYRFAAGVAIKPGTNQLVIEVTNTLGKQQKDFFSRFMQQEPGGLIGPVQLLVTPKV</sequence>